<dbReference type="EMBL" id="SSTJ01000010">
    <property type="protein sequence ID" value="THG36855.1"/>
    <property type="molecule type" value="Genomic_DNA"/>
</dbReference>
<sequence>MSDELKPCPFQGDGEEHHVRFVEWKPGYGQIECADCHFCIPGEAFVTRDEAVRRWNARAERTCEWHPVLNDENFATGCDTVVLWEPPTPPHCPYCGGRVKIVDPLERTCRMSHVLLYDEEGIEGIECDECGWSDIHPWDEPLPERCPGCKAKVVE</sequence>
<name>A0A4S4G2W6_9ACTN</name>
<dbReference type="AlphaFoldDB" id="A0A4S4G2W6"/>
<dbReference type="Proteomes" id="UP000308978">
    <property type="component" value="Unassembled WGS sequence"/>
</dbReference>
<accession>A0A4S4G2W6</accession>
<dbReference type="RefSeq" id="WP_136434934.1">
    <property type="nucleotide sequence ID" value="NZ_SSTJ01000010.1"/>
</dbReference>
<gene>
    <name evidence="1" type="ORF">E5986_08110</name>
</gene>
<reference evidence="1 2" key="1">
    <citation type="submission" date="2019-04" db="EMBL/GenBank/DDBJ databases">
        <title>Microbes associate with the intestines of laboratory mice.</title>
        <authorList>
            <person name="Navarre W."/>
            <person name="Wong E."/>
            <person name="Huang K.C."/>
            <person name="Tropini C."/>
            <person name="Ng K."/>
            <person name="Yu B."/>
        </authorList>
    </citation>
    <scope>NUCLEOTIDE SEQUENCE [LARGE SCALE GENOMIC DNA]</scope>
    <source>
        <strain evidence="1 2">NM80_B27</strain>
    </source>
</reference>
<evidence type="ECO:0000313" key="1">
    <source>
        <dbReference type="EMBL" id="THG36855.1"/>
    </source>
</evidence>
<proteinExistence type="predicted"/>
<evidence type="ECO:0000313" key="2">
    <source>
        <dbReference type="Proteomes" id="UP000308978"/>
    </source>
</evidence>
<protein>
    <submittedName>
        <fullName evidence="1">Uncharacterized protein</fullName>
    </submittedName>
</protein>
<comment type="caution">
    <text evidence="1">The sequence shown here is derived from an EMBL/GenBank/DDBJ whole genome shotgun (WGS) entry which is preliminary data.</text>
</comment>
<organism evidence="1 2">
    <name type="scientific">Adlercreutzia caecimuris</name>
    <dbReference type="NCBI Taxonomy" id="671266"/>
    <lineage>
        <taxon>Bacteria</taxon>
        <taxon>Bacillati</taxon>
        <taxon>Actinomycetota</taxon>
        <taxon>Coriobacteriia</taxon>
        <taxon>Eggerthellales</taxon>
        <taxon>Eggerthellaceae</taxon>
        <taxon>Adlercreutzia</taxon>
    </lineage>
</organism>